<dbReference type="Pfam" id="PF07859">
    <property type="entry name" value="Abhydrolase_3"/>
    <property type="match status" value="1"/>
</dbReference>
<dbReference type="InterPro" id="IPR013094">
    <property type="entry name" value="AB_hydrolase_3"/>
</dbReference>
<sequence length="315" mass="33687">MKKSAILFCTALTVFIATACTQKPAWQPAPGHVTLPLWPNGAPGASSNPQPEIDTTKLTDNLIAGKSLVRLGNVSNPTLTVYSPKGGAALPAVVVFPGGGYQILAIDLEGTEVCDWLNSINVACVLVKYRVPNTGPFPKSPAALQDAQRALGMVRQHAAEWHIDPNRVGVLGFSAGAHLSAALSTHFDKRLYDPIDAADQLSCRPEFAFIIYPGYLANAAQNMAPNADINPTEKTPPSFIVQAEDDPVHVENATVYFLQLKAAKVPAELHIYAEGGHGYGLRRTELPVTMWPDAAKTWLQTIKVLPSGSHPKGGK</sequence>
<dbReference type="PANTHER" id="PTHR48081:SF6">
    <property type="entry name" value="PEPTIDASE S9 PROLYL OLIGOPEPTIDASE CATALYTIC DOMAIN-CONTAINING PROTEIN"/>
    <property type="match status" value="1"/>
</dbReference>
<evidence type="ECO:0000259" key="3">
    <source>
        <dbReference type="Pfam" id="PF07859"/>
    </source>
</evidence>
<keyword evidence="2" id="KW-0732">Signal</keyword>
<dbReference type="Gene3D" id="3.40.50.1820">
    <property type="entry name" value="alpha/beta hydrolase"/>
    <property type="match status" value="1"/>
</dbReference>
<dbReference type="EMBL" id="CP121196">
    <property type="protein sequence ID" value="XBH19963.1"/>
    <property type="molecule type" value="Genomic_DNA"/>
</dbReference>
<dbReference type="AlphaFoldDB" id="A0AAU7DSJ0"/>
<organism evidence="4">
    <name type="scientific">Telmatobacter sp. DSM 110680</name>
    <dbReference type="NCBI Taxonomy" id="3036704"/>
    <lineage>
        <taxon>Bacteria</taxon>
        <taxon>Pseudomonadati</taxon>
        <taxon>Acidobacteriota</taxon>
        <taxon>Terriglobia</taxon>
        <taxon>Terriglobales</taxon>
        <taxon>Acidobacteriaceae</taxon>
        <taxon>Telmatobacter</taxon>
    </lineage>
</organism>
<accession>A0AAU7DSJ0</accession>
<proteinExistence type="predicted"/>
<evidence type="ECO:0000256" key="1">
    <source>
        <dbReference type="ARBA" id="ARBA00022801"/>
    </source>
</evidence>
<keyword evidence="1 4" id="KW-0378">Hydrolase</keyword>
<feature type="domain" description="Alpha/beta hydrolase fold-3" evidence="3">
    <location>
        <begin position="93"/>
        <end position="218"/>
    </location>
</feature>
<reference evidence="4" key="1">
    <citation type="submission" date="2023-03" db="EMBL/GenBank/DDBJ databases">
        <title>Edaphobacter sp.</title>
        <authorList>
            <person name="Huber K.J."/>
            <person name="Papendorf J."/>
            <person name="Pilke C."/>
            <person name="Bunk B."/>
            <person name="Sproeer C."/>
            <person name="Pester M."/>
        </authorList>
    </citation>
    <scope>NUCLEOTIDE SEQUENCE</scope>
    <source>
        <strain evidence="4">DSM 110680</strain>
    </source>
</reference>
<dbReference type="GO" id="GO:0016787">
    <property type="term" value="F:hydrolase activity"/>
    <property type="evidence" value="ECO:0007669"/>
    <property type="project" value="UniProtKB-KW"/>
</dbReference>
<evidence type="ECO:0000313" key="4">
    <source>
        <dbReference type="EMBL" id="XBH19963.1"/>
    </source>
</evidence>
<evidence type="ECO:0000256" key="2">
    <source>
        <dbReference type="SAM" id="SignalP"/>
    </source>
</evidence>
<dbReference type="RefSeq" id="WP_348265185.1">
    <property type="nucleotide sequence ID" value="NZ_CP121196.1"/>
</dbReference>
<dbReference type="PANTHER" id="PTHR48081">
    <property type="entry name" value="AB HYDROLASE SUPERFAMILY PROTEIN C4A8.06C"/>
    <property type="match status" value="1"/>
</dbReference>
<feature type="chain" id="PRO_5043660952" evidence="2">
    <location>
        <begin position="20"/>
        <end position="315"/>
    </location>
</feature>
<dbReference type="InterPro" id="IPR029058">
    <property type="entry name" value="AB_hydrolase_fold"/>
</dbReference>
<feature type="signal peptide" evidence="2">
    <location>
        <begin position="1"/>
        <end position="19"/>
    </location>
</feature>
<dbReference type="InterPro" id="IPR050300">
    <property type="entry name" value="GDXG_lipolytic_enzyme"/>
</dbReference>
<name>A0AAU7DSJ0_9BACT</name>
<dbReference type="PROSITE" id="PS51257">
    <property type="entry name" value="PROKAR_LIPOPROTEIN"/>
    <property type="match status" value="1"/>
</dbReference>
<gene>
    <name evidence="4" type="ORF">P8935_11725</name>
</gene>
<dbReference type="SUPFAM" id="SSF53474">
    <property type="entry name" value="alpha/beta-Hydrolases"/>
    <property type="match status" value="1"/>
</dbReference>
<protein>
    <submittedName>
        <fullName evidence="4">Alpha/beta hydrolase</fullName>
    </submittedName>
</protein>